<dbReference type="SUPFAM" id="SSF56954">
    <property type="entry name" value="Outer membrane efflux proteins (OEP)"/>
    <property type="match status" value="1"/>
</dbReference>
<accession>A0ABM8HWY8</accession>
<dbReference type="Pfam" id="PF02321">
    <property type="entry name" value="OEP"/>
    <property type="match status" value="2"/>
</dbReference>
<evidence type="ECO:0000313" key="4">
    <source>
        <dbReference type="Proteomes" id="UP001319827"/>
    </source>
</evidence>
<comment type="similarity">
    <text evidence="1 2">Belongs to the outer membrane factor (OMF) (TC 1.B.17) family.</text>
</comment>
<dbReference type="NCBIfam" id="TIGR01845">
    <property type="entry name" value="outer_NodT"/>
    <property type="match status" value="1"/>
</dbReference>
<comment type="subcellular location">
    <subcellularLocation>
        <location evidence="2">Cell membrane</location>
        <topology evidence="2">Lipid-anchor</topology>
    </subcellularLocation>
</comment>
<keyword evidence="4" id="KW-1185">Reference proteome</keyword>
<keyword evidence="2" id="KW-0472">Membrane</keyword>
<evidence type="ECO:0000256" key="1">
    <source>
        <dbReference type="ARBA" id="ARBA00007613"/>
    </source>
</evidence>
<gene>
    <name evidence="3" type="primary">ibeB</name>
    <name evidence="3" type="ORF">DESUT3_35310</name>
</gene>
<dbReference type="InterPro" id="IPR003423">
    <property type="entry name" value="OMP_efflux"/>
</dbReference>
<dbReference type="PANTHER" id="PTHR30203">
    <property type="entry name" value="OUTER MEMBRANE CATION EFFLUX PROTEIN"/>
    <property type="match status" value="1"/>
</dbReference>
<keyword evidence="2" id="KW-0449">Lipoprotein</keyword>
<dbReference type="InterPro" id="IPR010131">
    <property type="entry name" value="MdtP/NodT-like"/>
</dbReference>
<dbReference type="RefSeq" id="WP_221249839.1">
    <property type="nucleotide sequence ID" value="NZ_AP024355.1"/>
</dbReference>
<sequence length="476" mass="51950">MHPDFTLSKPSRRRLLGVATALWLSACAPVTPQLQPPVEPPAAFSAAGDQALPERWWLALDDPGLDGLIERALAGNLSLQSAWDRLDQARALARRAGADLYPSLDAEASVSHLRLREGGETSSSDELGLGLVAGYELDLWGRIRSSREAALLDARASADDLQTAALTLSAQVAATWYQLVEQYGQLELLEAQRALNQQVLELVTLQFRTGQAGIADVLQQRQLVESNRGERAQAEARAGLLEHQLAILLGSAPGEPVAPRQSGLLELPSLPATGLPAELVQRRPDLRGAWHRVLASDRNLAAAIAERFPRLSLTAQLSTSGGKASDLFNDWLTSLAGNLIGPLVDGGFRRAEIDRARALAAEDLHTYGQAVLDAFGEVEDALLQERRQRELIASLDRQLELAATVIERVRDRYTKGAVDYQRVLDALLSHQQLQRTRLSAQRELIQNRIDLYRALGGGWELARGERVTSLTSTGRD</sequence>
<dbReference type="Gene3D" id="1.20.1600.10">
    <property type="entry name" value="Outer membrane efflux proteins (OEP)"/>
    <property type="match status" value="1"/>
</dbReference>
<evidence type="ECO:0000313" key="3">
    <source>
        <dbReference type="EMBL" id="BCR06462.1"/>
    </source>
</evidence>
<dbReference type="EMBL" id="AP024355">
    <property type="protein sequence ID" value="BCR06462.1"/>
    <property type="molecule type" value="Genomic_DNA"/>
</dbReference>
<name>A0ABM8HWY8_9BACT</name>
<keyword evidence="2" id="KW-1134">Transmembrane beta strand</keyword>
<reference evidence="3 4" key="2">
    <citation type="journal article" date="2021" name="Int. J. Syst. Evol. Microbiol.">
        <title>Isolation and Polyphasic Characterization of Desulfuromonas versatilis sp. Nov., an Electrogenic Bacteria Capable of Versatile Metabolism Isolated from a Graphene Oxide-Reducing Enrichment Culture.</title>
        <authorList>
            <person name="Xie L."/>
            <person name="Yoshida N."/>
            <person name="Ishii S."/>
            <person name="Meng L."/>
        </authorList>
    </citation>
    <scope>NUCLEOTIDE SEQUENCE [LARGE SCALE GENOMIC DNA]</scope>
    <source>
        <strain evidence="3 4">NIT-T3</strain>
    </source>
</reference>
<protein>
    <submittedName>
        <fullName evidence="3">Membrane protein</fullName>
    </submittedName>
</protein>
<dbReference type="PANTHER" id="PTHR30203:SF33">
    <property type="entry name" value="BLR4455 PROTEIN"/>
    <property type="match status" value="1"/>
</dbReference>
<keyword evidence="2" id="KW-0812">Transmembrane</keyword>
<evidence type="ECO:0000256" key="2">
    <source>
        <dbReference type="RuleBase" id="RU362097"/>
    </source>
</evidence>
<proteinExistence type="inferred from homology"/>
<dbReference type="Gene3D" id="2.20.200.10">
    <property type="entry name" value="Outer membrane efflux proteins (OEP)"/>
    <property type="match status" value="1"/>
</dbReference>
<dbReference type="Proteomes" id="UP001319827">
    <property type="component" value="Chromosome"/>
</dbReference>
<keyword evidence="2" id="KW-0564">Palmitate</keyword>
<reference evidence="3 4" key="1">
    <citation type="journal article" date="2016" name="C (Basel)">
        <title>Selective Growth of and Electricity Production by Marine Exoelectrogenic Bacteria in Self-Aggregated Hydrogel of Microbially Reduced Graphene Oxide.</title>
        <authorList>
            <person name="Yoshida N."/>
            <person name="Goto Y."/>
            <person name="Miyata Y."/>
        </authorList>
    </citation>
    <scope>NUCLEOTIDE SEQUENCE [LARGE SCALE GENOMIC DNA]</scope>
    <source>
        <strain evidence="3 4">NIT-T3</strain>
    </source>
</reference>
<organism evidence="3 4">
    <name type="scientific">Desulfuromonas versatilis</name>
    <dbReference type="NCBI Taxonomy" id="2802975"/>
    <lineage>
        <taxon>Bacteria</taxon>
        <taxon>Pseudomonadati</taxon>
        <taxon>Thermodesulfobacteriota</taxon>
        <taxon>Desulfuromonadia</taxon>
        <taxon>Desulfuromonadales</taxon>
        <taxon>Desulfuromonadaceae</taxon>
        <taxon>Desulfuromonas</taxon>
    </lineage>
</organism>